<dbReference type="Proteomes" id="UP001054837">
    <property type="component" value="Unassembled WGS sequence"/>
</dbReference>
<evidence type="ECO:0000313" key="6">
    <source>
        <dbReference type="Proteomes" id="UP001054837"/>
    </source>
</evidence>
<comment type="caution">
    <text evidence="5">The sequence shown here is derived from an EMBL/GenBank/DDBJ whole genome shotgun (WGS) entry which is preliminary data.</text>
</comment>
<evidence type="ECO:0000256" key="4">
    <source>
        <dbReference type="SAM" id="MobiDB-lite"/>
    </source>
</evidence>
<dbReference type="GO" id="GO:0032456">
    <property type="term" value="P:endocytic recycling"/>
    <property type="evidence" value="ECO:0007669"/>
    <property type="project" value="TreeGrafter"/>
</dbReference>
<evidence type="ECO:0000313" key="5">
    <source>
        <dbReference type="EMBL" id="GIY52352.1"/>
    </source>
</evidence>
<dbReference type="AlphaFoldDB" id="A0AAV4U3P4"/>
<dbReference type="PANTHER" id="PTHR15954:SF4">
    <property type="entry name" value="VACUOLAR PROTEIN SORTING-ASSOCIATED PROTEIN 51 HOMOLOG"/>
    <property type="match status" value="1"/>
</dbReference>
<reference evidence="5 6" key="1">
    <citation type="submission" date="2021-06" db="EMBL/GenBank/DDBJ databases">
        <title>Caerostris darwini draft genome.</title>
        <authorList>
            <person name="Kono N."/>
            <person name="Arakawa K."/>
        </authorList>
    </citation>
    <scope>NUCLEOTIDE SEQUENCE [LARGE SCALE GENOMIC DNA]</scope>
</reference>
<dbReference type="GO" id="GO:0006869">
    <property type="term" value="P:lipid transport"/>
    <property type="evidence" value="ECO:0007669"/>
    <property type="project" value="UniProtKB-UniRule"/>
</dbReference>
<evidence type="ECO:0000256" key="3">
    <source>
        <dbReference type="RuleBase" id="RU368010"/>
    </source>
</evidence>
<organism evidence="5 6">
    <name type="scientific">Caerostris darwini</name>
    <dbReference type="NCBI Taxonomy" id="1538125"/>
    <lineage>
        <taxon>Eukaryota</taxon>
        <taxon>Metazoa</taxon>
        <taxon>Ecdysozoa</taxon>
        <taxon>Arthropoda</taxon>
        <taxon>Chelicerata</taxon>
        <taxon>Arachnida</taxon>
        <taxon>Araneae</taxon>
        <taxon>Araneomorphae</taxon>
        <taxon>Entelegynae</taxon>
        <taxon>Araneoidea</taxon>
        <taxon>Araneidae</taxon>
        <taxon>Caerostris</taxon>
    </lineage>
</organism>
<dbReference type="PANTHER" id="PTHR15954">
    <property type="entry name" value="VACUOLAR PROTEIN SORTING-ASSOCIATED PROTEIN 51 HOMOLOG"/>
    <property type="match status" value="1"/>
</dbReference>
<comment type="subcellular location">
    <subcellularLocation>
        <location evidence="3">Golgi apparatus</location>
        <location evidence="3">trans-Golgi network</location>
    </subcellularLocation>
</comment>
<sequence length="196" mass="22799">MVDEQMHASKTNITLTPISEISDVYKETAEKMLNIYIEIRQRQMCAMFRNSMENKDWIMIKEPWKVSAVIKRVLEEFYAAVQETEPLFECIKSSMRNKSNDTMKSTYLSSTSRSSSGNNDVDRRINKLFSKSPEHSEETQFASDSILNRIMKTVLKSFLEYVRQKTFSKFGLQQIQIECALFGTPCSAVCHVWARY</sequence>
<keyword evidence="3" id="KW-0333">Golgi apparatus</keyword>
<dbReference type="GO" id="GO:0016020">
    <property type="term" value="C:membrane"/>
    <property type="evidence" value="ECO:0007669"/>
    <property type="project" value="TreeGrafter"/>
</dbReference>
<dbReference type="EMBL" id="BPLQ01010661">
    <property type="protein sequence ID" value="GIY52352.1"/>
    <property type="molecule type" value="Genomic_DNA"/>
</dbReference>
<feature type="region of interest" description="Disordered" evidence="4">
    <location>
        <begin position="100"/>
        <end position="121"/>
    </location>
</feature>
<dbReference type="GO" id="GO:1990745">
    <property type="term" value="C:EARP complex"/>
    <property type="evidence" value="ECO:0007669"/>
    <property type="project" value="TreeGrafter"/>
</dbReference>
<dbReference type="GO" id="GO:0005829">
    <property type="term" value="C:cytosol"/>
    <property type="evidence" value="ECO:0007669"/>
    <property type="project" value="GOC"/>
</dbReference>
<dbReference type="GO" id="GO:0007030">
    <property type="term" value="P:Golgi organization"/>
    <property type="evidence" value="ECO:0007669"/>
    <property type="project" value="UniProtKB-UniRule"/>
</dbReference>
<comment type="subunit">
    <text evidence="3">Component of the Golgi-associated retrograde protein (GARP) complex.</text>
</comment>
<dbReference type="InterPro" id="IPR014812">
    <property type="entry name" value="Vps51"/>
</dbReference>
<dbReference type="GO" id="GO:0007041">
    <property type="term" value="P:lysosomal transport"/>
    <property type="evidence" value="ECO:0007669"/>
    <property type="project" value="TreeGrafter"/>
</dbReference>
<dbReference type="GO" id="GO:0015031">
    <property type="term" value="P:protein transport"/>
    <property type="evidence" value="ECO:0007669"/>
    <property type="project" value="UniProtKB-UniRule"/>
</dbReference>
<proteinExistence type="inferred from homology"/>
<dbReference type="GO" id="GO:0000938">
    <property type="term" value="C:GARP complex"/>
    <property type="evidence" value="ECO:0007669"/>
    <property type="project" value="UniProtKB-UniRule"/>
</dbReference>
<keyword evidence="6" id="KW-1185">Reference proteome</keyword>
<keyword evidence="3" id="KW-0653">Protein transport</keyword>
<evidence type="ECO:0000256" key="1">
    <source>
        <dbReference type="ARBA" id="ARBA00006080"/>
    </source>
</evidence>
<comment type="function">
    <text evidence="3">Acts as component of the GARP complex that is involved in retrograde transport from early and late endosomes to the trans-Golgi network (TGN).</text>
</comment>
<dbReference type="GO" id="GO:0048193">
    <property type="term" value="P:Golgi vesicle transport"/>
    <property type="evidence" value="ECO:0007669"/>
    <property type="project" value="TreeGrafter"/>
</dbReference>
<name>A0AAV4U3P4_9ARAC</name>
<gene>
    <name evidence="5" type="primary">vps51</name>
    <name evidence="5" type="ORF">CDAR_208041</name>
</gene>
<comment type="similarity">
    <text evidence="1 3">Belongs to the VPS51 family.</text>
</comment>
<evidence type="ECO:0000256" key="2">
    <source>
        <dbReference type="ARBA" id="ARBA00016122"/>
    </source>
</evidence>
<keyword evidence="3" id="KW-0445">Lipid transport</keyword>
<feature type="compositionally biased region" description="Low complexity" evidence="4">
    <location>
        <begin position="105"/>
        <end position="116"/>
    </location>
</feature>
<keyword evidence="3" id="KW-0813">Transport</keyword>
<accession>A0AAV4U3P4</accession>
<dbReference type="GO" id="GO:0042147">
    <property type="term" value="P:retrograde transport, endosome to Golgi"/>
    <property type="evidence" value="ECO:0007669"/>
    <property type="project" value="UniProtKB-UniRule"/>
</dbReference>
<protein>
    <recommendedName>
        <fullName evidence="2 3">Vacuolar protein sorting-associated protein 51 homolog</fullName>
    </recommendedName>
</protein>